<sequence length="131" mass="12955">MLFGTIGSTGLGRLLSAVLLCLSVVLSQMAHAAPAPAAPHDATTVQAAHVDGSAEASHDAHSHAGKAEHPSADDDHSGPSDMKCASHCPSLFVPGTVPGALLGRAGSDVVALAPGSLKGLPAGTTDRPPRT</sequence>
<evidence type="ECO:0000313" key="2">
    <source>
        <dbReference type="Proteomes" id="UP001163223"/>
    </source>
</evidence>
<dbReference type="Proteomes" id="UP001163223">
    <property type="component" value="Chromosome"/>
</dbReference>
<protein>
    <submittedName>
        <fullName evidence="1">Uncharacterized protein</fullName>
    </submittedName>
</protein>
<proteinExistence type="predicted"/>
<keyword evidence="2" id="KW-1185">Reference proteome</keyword>
<dbReference type="EMBL" id="CP113520">
    <property type="protein sequence ID" value="WAJ31238.1"/>
    <property type="molecule type" value="Genomic_DNA"/>
</dbReference>
<accession>A0ACD4NWS1</accession>
<gene>
    <name evidence="1" type="ORF">OXU80_13980</name>
</gene>
<reference evidence="1" key="1">
    <citation type="submission" date="2022-11" db="EMBL/GenBank/DDBJ databases">
        <title>beta-Carotene-producing bacterium, Jeongeuplla avenae sp. nov., alleviates the salt stress of Arabidopsis seedlings.</title>
        <authorList>
            <person name="Jiang L."/>
            <person name="Lee J."/>
        </authorList>
    </citation>
    <scope>NUCLEOTIDE SEQUENCE</scope>
    <source>
        <strain evidence="1">DY_R2A_6</strain>
    </source>
</reference>
<organism evidence="1 2">
    <name type="scientific">Antarcticirhabdus aurantiaca</name>
    <dbReference type="NCBI Taxonomy" id="2606717"/>
    <lineage>
        <taxon>Bacteria</taxon>
        <taxon>Pseudomonadati</taxon>
        <taxon>Pseudomonadota</taxon>
        <taxon>Alphaproteobacteria</taxon>
        <taxon>Hyphomicrobiales</taxon>
        <taxon>Aurantimonadaceae</taxon>
        <taxon>Antarcticirhabdus</taxon>
    </lineage>
</organism>
<evidence type="ECO:0000313" key="1">
    <source>
        <dbReference type="EMBL" id="WAJ31238.1"/>
    </source>
</evidence>
<name>A0ACD4NWS1_9HYPH</name>